<dbReference type="AlphaFoldDB" id="A0A2I1KTX4"/>
<dbReference type="PANTHER" id="PTHR42110:SF1">
    <property type="entry name" value="L-ASPARAGINASE, PUTATIVE (AFU_ORTHOLOGUE AFUA_3G11890)-RELATED"/>
    <property type="match status" value="1"/>
</dbReference>
<organism evidence="1 2">
    <name type="scientific">Actinomyces urogenitalis</name>
    <dbReference type="NCBI Taxonomy" id="103621"/>
    <lineage>
        <taxon>Bacteria</taxon>
        <taxon>Bacillati</taxon>
        <taxon>Actinomycetota</taxon>
        <taxon>Actinomycetes</taxon>
        <taxon>Actinomycetales</taxon>
        <taxon>Actinomycetaceae</taxon>
        <taxon>Actinomyces</taxon>
    </lineage>
</organism>
<proteinExistence type="predicted"/>
<dbReference type="EMBL" id="PKHA01000003">
    <property type="protein sequence ID" value="PKY99074.1"/>
    <property type="molecule type" value="Genomic_DNA"/>
</dbReference>
<name>A0A2I1KTX4_9ACTO</name>
<reference evidence="1 2" key="1">
    <citation type="submission" date="2017-12" db="EMBL/GenBank/DDBJ databases">
        <title>Phylogenetic diversity of female urinary microbiome.</title>
        <authorList>
            <person name="Thomas-White K."/>
            <person name="Wolfe A.J."/>
        </authorList>
    </citation>
    <scope>NUCLEOTIDE SEQUENCE [LARGE SCALE GENOMIC DNA]</scope>
    <source>
        <strain evidence="1 2">UMB0319</strain>
    </source>
</reference>
<gene>
    <name evidence="1" type="ORF">CYJ26_04390</name>
</gene>
<dbReference type="Proteomes" id="UP000234778">
    <property type="component" value="Unassembled WGS sequence"/>
</dbReference>
<dbReference type="Pfam" id="PF06089">
    <property type="entry name" value="Asparaginase_II"/>
    <property type="match status" value="1"/>
</dbReference>
<protein>
    <submittedName>
        <fullName evidence="1">Asparaginase</fullName>
    </submittedName>
</protein>
<evidence type="ECO:0000313" key="1">
    <source>
        <dbReference type="EMBL" id="PKY99074.1"/>
    </source>
</evidence>
<dbReference type="PANTHER" id="PTHR42110">
    <property type="entry name" value="L-ASPARAGINASE, PUTATIVE (AFU_ORTHOLOGUE AFUA_3G11890)-RELATED"/>
    <property type="match status" value="1"/>
</dbReference>
<comment type="caution">
    <text evidence="1">The sequence shown here is derived from an EMBL/GenBank/DDBJ whole genome shotgun (WGS) entry which is preliminary data.</text>
</comment>
<dbReference type="InterPro" id="IPR010349">
    <property type="entry name" value="Asparaginase_II"/>
</dbReference>
<accession>A0A2I1KTX4</accession>
<sequence>MVPLVAATRGGSPQRPTIESVHYGSLVALGAHGDVVLQAGDVHSGVFARSALKPLFAVGMVRAGLELEPRQLALACASHSGGAEHLEIVTSILRRYGLGPADLRNTPGVPIGGPERRAFTASGARPDRLHQNCSGKHAAMMATAVACGWDPAGYLEHDHPVAALVRSSVEELTGCRIDPSTITRDGCGAEVYPLPLVGLARAYGRLTSAVPGSAEYAVAQAMSTWPELVGGQGRDVTALMRALPGAVAKDGAEGVYALALAGGACLAVKIADGASRARVPAMLPALRALGVQGDLGERLEEALPAQVLGWGEPVGSLIALLRAWE</sequence>
<evidence type="ECO:0000313" key="2">
    <source>
        <dbReference type="Proteomes" id="UP000234778"/>
    </source>
</evidence>